<keyword evidence="1" id="KW-0812">Transmembrane</keyword>
<sequence length="135" mass="15941">EILCLYLAIYNITYVMIDYSFLYRMWAIKSFLSCYYFWVPMESGRLRLRESTMRDFGEDTIDHVLIMGDYYKTIIPLVCLYSPCGLMIILPLLRIDAYWMARATPLLICSFLPTDTLAVILSMSDYRKEVARLVR</sequence>
<dbReference type="AlphaFoldDB" id="A0AAN5CID6"/>
<dbReference type="InterPro" id="IPR019428">
    <property type="entry name" value="7TM_GPCR_serpentine_rcpt_Str"/>
</dbReference>
<dbReference type="Pfam" id="PF10326">
    <property type="entry name" value="7TM_GPCR_Str"/>
    <property type="match status" value="1"/>
</dbReference>
<dbReference type="Proteomes" id="UP001328107">
    <property type="component" value="Unassembled WGS sequence"/>
</dbReference>
<feature type="non-terminal residue" evidence="2">
    <location>
        <position position="1"/>
    </location>
</feature>
<dbReference type="PANTHER" id="PTHR22943">
    <property type="entry name" value="7-TRANSMEMBRANE DOMAIN RECEPTOR C.ELEGANS"/>
    <property type="match status" value="1"/>
</dbReference>
<evidence type="ECO:0000313" key="3">
    <source>
        <dbReference type="Proteomes" id="UP001328107"/>
    </source>
</evidence>
<protein>
    <recommendedName>
        <fullName evidence="4">G protein-coupled receptor</fullName>
    </recommendedName>
</protein>
<reference evidence="3" key="1">
    <citation type="submission" date="2022-10" db="EMBL/GenBank/DDBJ databases">
        <title>Genome assembly of Pristionchus species.</title>
        <authorList>
            <person name="Yoshida K."/>
            <person name="Sommer R.J."/>
        </authorList>
    </citation>
    <scope>NUCLEOTIDE SEQUENCE [LARGE SCALE GENOMIC DNA]</scope>
    <source>
        <strain evidence="3">RS5460</strain>
    </source>
</reference>
<keyword evidence="1" id="KW-0472">Membrane</keyword>
<feature type="transmembrane region" description="Helical" evidence="1">
    <location>
        <begin position="74"/>
        <end position="93"/>
    </location>
</feature>
<evidence type="ECO:0008006" key="4">
    <source>
        <dbReference type="Google" id="ProtNLM"/>
    </source>
</evidence>
<evidence type="ECO:0000256" key="1">
    <source>
        <dbReference type="SAM" id="Phobius"/>
    </source>
</evidence>
<proteinExistence type="predicted"/>
<name>A0AAN5CID6_9BILA</name>
<accession>A0AAN5CID6</accession>
<organism evidence="2 3">
    <name type="scientific">Pristionchus mayeri</name>
    <dbReference type="NCBI Taxonomy" id="1317129"/>
    <lineage>
        <taxon>Eukaryota</taxon>
        <taxon>Metazoa</taxon>
        <taxon>Ecdysozoa</taxon>
        <taxon>Nematoda</taxon>
        <taxon>Chromadorea</taxon>
        <taxon>Rhabditida</taxon>
        <taxon>Rhabditina</taxon>
        <taxon>Diplogasteromorpha</taxon>
        <taxon>Diplogasteroidea</taxon>
        <taxon>Neodiplogasteridae</taxon>
        <taxon>Pristionchus</taxon>
    </lineage>
</organism>
<evidence type="ECO:0000313" key="2">
    <source>
        <dbReference type="EMBL" id="GMR44987.1"/>
    </source>
</evidence>
<dbReference type="EMBL" id="BTRK01000004">
    <property type="protein sequence ID" value="GMR44987.1"/>
    <property type="molecule type" value="Genomic_DNA"/>
</dbReference>
<gene>
    <name evidence="2" type="ORF">PMAYCL1PPCAC_15183</name>
</gene>
<dbReference type="PANTHER" id="PTHR22943:SF248">
    <property type="entry name" value="SEVEN TM RECEPTOR"/>
    <property type="match status" value="1"/>
</dbReference>
<feature type="non-terminal residue" evidence="2">
    <location>
        <position position="135"/>
    </location>
</feature>
<keyword evidence="3" id="KW-1185">Reference proteome</keyword>
<keyword evidence="1" id="KW-1133">Transmembrane helix</keyword>
<comment type="caution">
    <text evidence="2">The sequence shown here is derived from an EMBL/GenBank/DDBJ whole genome shotgun (WGS) entry which is preliminary data.</text>
</comment>